<name>A0A5Q2WJ02_9CAUD</name>
<proteinExistence type="predicted"/>
<dbReference type="KEGG" id="vg:65122957"/>
<dbReference type="RefSeq" id="YP_010104974.1">
    <property type="nucleotide sequence ID" value="NC_055822.1"/>
</dbReference>
<dbReference type="EMBL" id="MN444876">
    <property type="protein sequence ID" value="QGH76515.1"/>
    <property type="molecule type" value="Genomic_DNA"/>
</dbReference>
<organism evidence="2 3">
    <name type="scientific">Streptomyces phage Daubenski</name>
    <dbReference type="NCBI Taxonomy" id="2653725"/>
    <lineage>
        <taxon>Viruses</taxon>
        <taxon>Duplodnaviria</taxon>
        <taxon>Heunggongvirae</taxon>
        <taxon>Uroviricota</taxon>
        <taxon>Caudoviricetes</taxon>
        <taxon>Stanwilliamsviridae</taxon>
        <taxon>Boydwoodruffvirinae</taxon>
        <taxon>Samistivirus</taxon>
        <taxon>Samistivirus daubenski</taxon>
    </lineage>
</organism>
<evidence type="ECO:0000313" key="1">
    <source>
        <dbReference type="EMBL" id="QGH76317.1"/>
    </source>
</evidence>
<evidence type="ECO:0000313" key="2">
    <source>
        <dbReference type="EMBL" id="QGH76515.1"/>
    </source>
</evidence>
<dbReference type="GeneID" id="65122957"/>
<evidence type="ECO:0000313" key="3">
    <source>
        <dbReference type="Proteomes" id="UP000375470"/>
    </source>
</evidence>
<dbReference type="EMBL" id="MN444876">
    <property type="protein sequence ID" value="QGH76317.1"/>
    <property type="molecule type" value="Genomic_DNA"/>
</dbReference>
<accession>A0A5Q2WJ02</accession>
<dbReference type="Proteomes" id="UP000375470">
    <property type="component" value="Segment"/>
</dbReference>
<sequence length="111" mass="12852">MARDPFRQTSLIVPDMYEGARLVNPRPGSYERLANRLMEEMDKRSFDVNAFAYLLTTYPEPVQDVLFAFVVAIMNAWAGRKESRSDAEFNRMMDAKFVIEQIILKRGNTNP</sequence>
<protein>
    <submittedName>
        <fullName evidence="2">Uncharacterized protein</fullName>
    </submittedName>
</protein>
<keyword evidence="3" id="KW-1185">Reference proteome</keyword>
<gene>
    <name evidence="2" type="primary">243</name>
    <name evidence="1" type="synonym">5</name>
    <name evidence="2" type="ORF">SEA_DAUBENSKI_250</name>
    <name evidence="1" type="ORF">SEA_DAUBENSKI_6</name>
</gene>
<reference evidence="2 3" key="1">
    <citation type="submission" date="2019-09" db="EMBL/GenBank/DDBJ databases">
        <authorList>
            <person name="Cummings J.R."/>
            <person name="Eaglin Z.M."/>
            <person name="Kluemper A.J."/>
            <person name="Powell E.A."/>
            <person name="Stamm J."/>
            <person name="Thompson S.A."/>
            <person name="Tolsma S."/>
            <person name="Caruso S.M."/>
            <person name="Garlena R.A."/>
            <person name="Russell D.A."/>
            <person name="Pope W.H."/>
            <person name="Jacobs-Se D."/>
            <person name="Hatfull G.F."/>
        </authorList>
    </citation>
    <scope>NUCLEOTIDE SEQUENCE [LARGE SCALE GENOMIC DNA]</scope>
</reference>